<reference evidence="8 9" key="1">
    <citation type="submission" date="2020-03" db="EMBL/GenBank/DDBJ databases">
        <title>Roseomonas selenitidurans sp. nov. isolated from soil.</title>
        <authorList>
            <person name="Liu H."/>
        </authorList>
    </citation>
    <scope>NUCLEOTIDE SEQUENCE [LARGE SCALE GENOMIC DNA]</scope>
    <source>
        <strain evidence="8 9">JCM 15073</strain>
    </source>
</reference>
<keyword evidence="9" id="KW-1185">Reference proteome</keyword>
<comment type="caution">
    <text evidence="8">The sequence shown here is derived from an EMBL/GenBank/DDBJ whole genome shotgun (WGS) entry which is preliminary data.</text>
</comment>
<proteinExistence type="predicted"/>
<dbReference type="InterPro" id="IPR006665">
    <property type="entry name" value="OmpA-like"/>
</dbReference>
<dbReference type="PANTHER" id="PTHR30329">
    <property type="entry name" value="STATOR ELEMENT OF FLAGELLAR MOTOR COMPLEX"/>
    <property type="match status" value="1"/>
</dbReference>
<dbReference type="EMBL" id="JAAVTX010000005">
    <property type="protein sequence ID" value="NKE46941.1"/>
    <property type="molecule type" value="Genomic_DNA"/>
</dbReference>
<dbReference type="Pfam" id="PF00691">
    <property type="entry name" value="OmpA"/>
    <property type="match status" value="1"/>
</dbReference>
<protein>
    <submittedName>
        <fullName evidence="8">OmpA family protein</fullName>
    </submittedName>
</protein>
<keyword evidence="3" id="KW-0998">Cell outer membrane</keyword>
<dbReference type="PROSITE" id="PS51123">
    <property type="entry name" value="OMPA_2"/>
    <property type="match status" value="1"/>
</dbReference>
<dbReference type="Proteomes" id="UP000765160">
    <property type="component" value="Unassembled WGS sequence"/>
</dbReference>
<evidence type="ECO:0000256" key="4">
    <source>
        <dbReference type="PROSITE-ProRule" id="PRU00473"/>
    </source>
</evidence>
<dbReference type="SUPFAM" id="SSF103088">
    <property type="entry name" value="OmpA-like"/>
    <property type="match status" value="1"/>
</dbReference>
<accession>A0ABX1F3K5</accession>
<dbReference type="CDD" id="cd07185">
    <property type="entry name" value="OmpA_C-like"/>
    <property type="match status" value="1"/>
</dbReference>
<organism evidence="8 9">
    <name type="scientific">Falsiroseomonas frigidaquae</name>
    <dbReference type="NCBI Taxonomy" id="487318"/>
    <lineage>
        <taxon>Bacteria</taxon>
        <taxon>Pseudomonadati</taxon>
        <taxon>Pseudomonadota</taxon>
        <taxon>Alphaproteobacteria</taxon>
        <taxon>Acetobacterales</taxon>
        <taxon>Roseomonadaceae</taxon>
        <taxon>Falsiroseomonas</taxon>
    </lineage>
</organism>
<evidence type="ECO:0000256" key="3">
    <source>
        <dbReference type="ARBA" id="ARBA00023237"/>
    </source>
</evidence>
<dbReference type="InterPro" id="IPR006664">
    <property type="entry name" value="OMP_bac"/>
</dbReference>
<evidence type="ECO:0000259" key="7">
    <source>
        <dbReference type="PROSITE" id="PS51123"/>
    </source>
</evidence>
<dbReference type="InterPro" id="IPR050330">
    <property type="entry name" value="Bact_OuterMem_StrucFunc"/>
</dbReference>
<evidence type="ECO:0000256" key="6">
    <source>
        <dbReference type="SAM" id="SignalP"/>
    </source>
</evidence>
<keyword evidence="2 4" id="KW-0472">Membrane</keyword>
<feature type="domain" description="OmpA-like" evidence="7">
    <location>
        <begin position="96"/>
        <end position="215"/>
    </location>
</feature>
<evidence type="ECO:0000313" key="9">
    <source>
        <dbReference type="Proteomes" id="UP000765160"/>
    </source>
</evidence>
<dbReference type="PANTHER" id="PTHR30329:SF21">
    <property type="entry name" value="LIPOPROTEIN YIAD-RELATED"/>
    <property type="match status" value="1"/>
</dbReference>
<comment type="subcellular location">
    <subcellularLocation>
        <location evidence="1">Cell outer membrane</location>
    </subcellularLocation>
</comment>
<feature type="region of interest" description="Disordered" evidence="5">
    <location>
        <begin position="46"/>
        <end position="90"/>
    </location>
</feature>
<gene>
    <name evidence="8" type="ORF">HB662_19330</name>
</gene>
<dbReference type="RefSeq" id="WP_168051686.1">
    <property type="nucleotide sequence ID" value="NZ_JAATJR010000005.1"/>
</dbReference>
<evidence type="ECO:0000256" key="5">
    <source>
        <dbReference type="SAM" id="MobiDB-lite"/>
    </source>
</evidence>
<sequence>MRIAPFPLALLALAAGAVAMPMPGWAQSDPAAARLIEQLRPRAGGATRGIRLPSAPAPGAAAEAAPGAAPAVPAPPPVATTQRPAPRPPVVPDTTAPEGVAAVSITVTFPSGSATLTPQAEARLAPLGRALSSADLAPFRFLIEGHTDSVGDEAMNLDLSERRAAAVRDYLIRQFGVSGSRLQAVGLGETRLLVPTGDGVNEPRNRRVQVINLDG</sequence>
<evidence type="ECO:0000256" key="1">
    <source>
        <dbReference type="ARBA" id="ARBA00004442"/>
    </source>
</evidence>
<feature type="chain" id="PRO_5047150745" evidence="6">
    <location>
        <begin position="27"/>
        <end position="215"/>
    </location>
</feature>
<name>A0ABX1F3K5_9PROT</name>
<evidence type="ECO:0000313" key="8">
    <source>
        <dbReference type="EMBL" id="NKE46941.1"/>
    </source>
</evidence>
<dbReference type="Gene3D" id="3.30.1330.60">
    <property type="entry name" value="OmpA-like domain"/>
    <property type="match status" value="1"/>
</dbReference>
<keyword evidence="6" id="KW-0732">Signal</keyword>
<dbReference type="InterPro" id="IPR036737">
    <property type="entry name" value="OmpA-like_sf"/>
</dbReference>
<evidence type="ECO:0000256" key="2">
    <source>
        <dbReference type="ARBA" id="ARBA00023136"/>
    </source>
</evidence>
<feature type="compositionally biased region" description="Low complexity" evidence="5">
    <location>
        <begin position="57"/>
        <end position="71"/>
    </location>
</feature>
<feature type="signal peptide" evidence="6">
    <location>
        <begin position="1"/>
        <end position="26"/>
    </location>
</feature>
<dbReference type="PRINTS" id="PR01021">
    <property type="entry name" value="OMPADOMAIN"/>
</dbReference>